<dbReference type="InterPro" id="IPR027417">
    <property type="entry name" value="P-loop_NTPase"/>
</dbReference>
<feature type="domain" description="Helicase HerA central" evidence="1">
    <location>
        <begin position="156"/>
        <end position="302"/>
    </location>
</feature>
<dbReference type="OrthoDB" id="9806951at2"/>
<evidence type="ECO:0000259" key="1">
    <source>
        <dbReference type="Pfam" id="PF01935"/>
    </source>
</evidence>
<dbReference type="InterPro" id="IPR002789">
    <property type="entry name" value="HerA_central"/>
</dbReference>
<dbReference type="Gene3D" id="3.40.50.300">
    <property type="entry name" value="P-loop containing nucleotide triphosphate hydrolases"/>
    <property type="match status" value="2"/>
</dbReference>
<evidence type="ECO:0000313" key="3">
    <source>
        <dbReference type="Proteomes" id="UP000216857"/>
    </source>
</evidence>
<dbReference type="EMBL" id="NEVJ01000001">
    <property type="protein sequence ID" value="OZI26873.1"/>
    <property type="molecule type" value="Genomic_DNA"/>
</dbReference>
<dbReference type="AlphaFoldDB" id="A0A261RRG7"/>
<dbReference type="PANTHER" id="PTHR42957">
    <property type="entry name" value="HELICASE MJ1565-RELATED"/>
    <property type="match status" value="1"/>
</dbReference>
<sequence>MTSPIEQLAELVVGTVESVSPNDIRVMLEMNAPQATALNSGAPASFPRINGYVLVPNEAGATVCYISWVGIEQANYPKGIGSKEVGLIDLPFPTRKMAVAPVGTLTTFRDRRAGTVRFELSRGVIAFPSVGDQVLIPTSDQVAAIVGSKDTNKRVRIGSSPMAANAAIMVNPDKIFGRHLAVLGNTGSGKSCSVAGLIRWSLDAARRERASRGLQTDGPNSRFIVLDPNGEYARAFRDYGDELRLFRVPPVEGSARPLDVPAWTWNGHEWAAVAHAQPGVQRPMLFQGIRELKSGQTEGVPREAIIRRYLVSYAVRVGSLLNQGTQAFAGSAGMRFQCARMLETITNDVAAFATSVSDPAVSASLTGITTVTSRVVNSRRSGQYFNDFSVTDLETVRDALIQAADPLPDLASVAPVSEDAPRPFDVTLLADHLERIAIEQGGNVAAFVSTLGLRIKAMLADQRLGSVIARDPPTTFSAWLENYIGSDGAANGPLAVVDLSLVPSDVVHVVVAVLSRLVFESLQRYRRQQTEGRALPTVLVLEEAHTFVRRGRDDDASITSPAQLCREVFERIAREGRKFGLGLVLSSQRPSELSPTVLAQCNTFLLHRIVNDSDQDLVGRLVPDNLGGLLRELPSLPSRQAILLGWATPIPVLVEMDELSDDQRPQSDDPDYWDVWTGASERTVDWAAISRDWAGEAQVNLRSGDTVGLDDGNDLA</sequence>
<dbReference type="InterPro" id="IPR008571">
    <property type="entry name" value="HerA-like"/>
</dbReference>
<evidence type="ECO:0000313" key="2">
    <source>
        <dbReference type="EMBL" id="OZI26873.1"/>
    </source>
</evidence>
<organism evidence="2 3">
    <name type="scientific">Bordetella genomosp. 9</name>
    <dbReference type="NCBI Taxonomy" id="1416803"/>
    <lineage>
        <taxon>Bacteria</taxon>
        <taxon>Pseudomonadati</taxon>
        <taxon>Pseudomonadota</taxon>
        <taxon>Betaproteobacteria</taxon>
        <taxon>Burkholderiales</taxon>
        <taxon>Alcaligenaceae</taxon>
        <taxon>Bordetella</taxon>
    </lineage>
</organism>
<accession>A0A261RRG7</accession>
<protein>
    <submittedName>
        <fullName evidence="2">ATPase</fullName>
    </submittedName>
</protein>
<comment type="caution">
    <text evidence="2">The sequence shown here is derived from an EMBL/GenBank/DDBJ whole genome shotgun (WGS) entry which is preliminary data.</text>
</comment>
<dbReference type="RefSeq" id="WP_094845959.1">
    <property type="nucleotide sequence ID" value="NZ_NEVJ01000001.1"/>
</dbReference>
<dbReference type="Proteomes" id="UP000216857">
    <property type="component" value="Unassembled WGS sequence"/>
</dbReference>
<reference evidence="2" key="1">
    <citation type="submission" date="2017-05" db="EMBL/GenBank/DDBJ databases">
        <title>Complete and WGS of Bordetella genogroups.</title>
        <authorList>
            <person name="Spilker T."/>
            <person name="Lipuma J."/>
        </authorList>
    </citation>
    <scope>NUCLEOTIDE SEQUENCE</scope>
    <source>
        <strain evidence="2">AU21707</strain>
    </source>
</reference>
<dbReference type="Pfam" id="PF01935">
    <property type="entry name" value="DUF87"/>
    <property type="match status" value="1"/>
</dbReference>
<keyword evidence="3" id="KW-1185">Reference proteome</keyword>
<name>A0A261RRG7_9BORD</name>
<gene>
    <name evidence="2" type="ORF">CAL26_01355</name>
</gene>
<dbReference type="SUPFAM" id="SSF52540">
    <property type="entry name" value="P-loop containing nucleoside triphosphate hydrolases"/>
    <property type="match status" value="1"/>
</dbReference>
<dbReference type="PANTHER" id="PTHR42957:SF1">
    <property type="entry name" value="HELICASE MJ1565-RELATED"/>
    <property type="match status" value="1"/>
</dbReference>
<proteinExistence type="predicted"/>